<comment type="caution">
    <text evidence="2">The sequence shown here is derived from an EMBL/GenBank/DDBJ whole genome shotgun (WGS) entry which is preliminary data.</text>
</comment>
<evidence type="ECO:0000313" key="3">
    <source>
        <dbReference type="Proteomes" id="UP000010119"/>
    </source>
</evidence>
<keyword evidence="1" id="KW-0472">Membrane</keyword>
<keyword evidence="1" id="KW-0812">Transmembrane</keyword>
<accession>D7UV84</accession>
<reference evidence="2" key="1">
    <citation type="submission" date="2010-06" db="EMBL/GenBank/DDBJ databases">
        <authorList>
            <person name="Muzny D."/>
            <person name="Qin X."/>
            <person name="Buhay C."/>
            <person name="Dugan-Rocha S."/>
            <person name="Ding Y."/>
            <person name="Chen G."/>
            <person name="Hawes A."/>
            <person name="Holder M."/>
            <person name="Jhangiani S."/>
            <person name="Johnson A."/>
            <person name="Khan Z."/>
            <person name="Li Z."/>
            <person name="Liu W."/>
            <person name="Liu X."/>
            <person name="Perez L."/>
            <person name="Shen H."/>
            <person name="Wang Q."/>
            <person name="Watt J."/>
            <person name="Xi L."/>
            <person name="Xin Y."/>
            <person name="Zhou J."/>
            <person name="Deng J."/>
            <person name="Jiang H."/>
            <person name="Liu Y."/>
            <person name="Qu J."/>
            <person name="Song X.-Z."/>
            <person name="Zhang L."/>
            <person name="Villasana D."/>
            <person name="Johnson A."/>
            <person name="Liu J."/>
            <person name="Liyanage D."/>
            <person name="Lorensuhewa L."/>
            <person name="Robinson T."/>
            <person name="Song A."/>
            <person name="Song B.-B."/>
            <person name="Dinh H."/>
            <person name="Thornton R."/>
            <person name="Coyle M."/>
            <person name="Francisco L."/>
            <person name="Jackson L."/>
            <person name="Javaid M."/>
            <person name="Korchina V."/>
            <person name="Kovar C."/>
            <person name="Mata R."/>
            <person name="Mathew T."/>
            <person name="Ngo R."/>
            <person name="Nguyen L."/>
            <person name="Nguyen N."/>
            <person name="Okwuonu G."/>
            <person name="Ongeri F."/>
            <person name="Pham C."/>
            <person name="Simmons D."/>
            <person name="Wilczek-Boney K."/>
            <person name="Hale W."/>
            <person name="Jakkamsetti A."/>
            <person name="Pham P."/>
            <person name="Ruth R."/>
            <person name="San Lucas F."/>
            <person name="Warren J."/>
            <person name="Zhang J."/>
            <person name="Zhao Z."/>
            <person name="Zhou C."/>
            <person name="Zhu D."/>
            <person name="Lee S."/>
            <person name="Bess C."/>
            <person name="Blankenburg K."/>
            <person name="Forbes L."/>
            <person name="Fu Q."/>
            <person name="Gubbala S."/>
            <person name="Hirani K."/>
            <person name="Jayaseelan J.C."/>
            <person name="Lara F."/>
            <person name="Munidasa M."/>
            <person name="Palculict T."/>
            <person name="Patil S."/>
            <person name="Pu L.-L."/>
            <person name="Saada N."/>
            <person name="Tang L."/>
            <person name="Weissenberger G."/>
            <person name="Zhu Y."/>
            <person name="Hemphill L."/>
            <person name="Shang Y."/>
            <person name="Youmans B."/>
            <person name="Ayvaz T."/>
            <person name="Ross M."/>
            <person name="Santibanez J."/>
            <person name="Aqrawi P."/>
            <person name="Gross S."/>
            <person name="Joshi V."/>
            <person name="Fowler G."/>
            <person name="Nazareth L."/>
            <person name="Reid J."/>
            <person name="Worley K."/>
            <person name="Petrosino J."/>
            <person name="Highlander S."/>
            <person name="Gibbs R."/>
        </authorList>
    </citation>
    <scope>NUCLEOTIDE SEQUENCE [LARGE SCALE GENOMIC DNA]</scope>
    <source>
        <strain evidence="2">DSM 20601</strain>
    </source>
</reference>
<organism evidence="2 3">
    <name type="scientific">Listeria grayi DSM 20601</name>
    <dbReference type="NCBI Taxonomy" id="525367"/>
    <lineage>
        <taxon>Bacteria</taxon>
        <taxon>Bacillati</taxon>
        <taxon>Bacillota</taxon>
        <taxon>Bacilli</taxon>
        <taxon>Bacillales</taxon>
        <taxon>Listeriaceae</taxon>
        <taxon>Listeria</taxon>
    </lineage>
</organism>
<evidence type="ECO:0000256" key="1">
    <source>
        <dbReference type="SAM" id="Phobius"/>
    </source>
</evidence>
<keyword evidence="1" id="KW-1133">Transmembrane helix</keyword>
<dbReference type="eggNOG" id="ENOG5034A5V">
    <property type="taxonomic scope" value="Bacteria"/>
</dbReference>
<dbReference type="EMBL" id="ACCR02000002">
    <property type="protein sequence ID" value="EFI85160.1"/>
    <property type="molecule type" value="Genomic_DNA"/>
</dbReference>
<sequence>MKKMRQDKLKLSRKRLISYIIILVAIACIAVLAIVFGFFQRQEVLEKYQLAYMQDGKSLEISPINITDIAVDKRGQDKDLYFRINSNYDLDYLFRLAYRQFEVKKSTDSKLYDGTVDFSVSDNAYVIQESLKKMDKDIYAVFSLHNKKGNEIYRYDPEETSTDKYIERIKPTVLQGYEKSEVGNYDDFINITKLFHDKLNKKVTVTVDKEKKMIEFKIRDEK</sequence>
<dbReference type="RefSeq" id="WP_003756919.1">
    <property type="nucleotide sequence ID" value="NZ_GL538352.1"/>
</dbReference>
<keyword evidence="3" id="KW-1185">Reference proteome</keyword>
<evidence type="ECO:0000313" key="2">
    <source>
        <dbReference type="EMBL" id="EFI85160.1"/>
    </source>
</evidence>
<dbReference type="PROSITE" id="PS51257">
    <property type="entry name" value="PROKAR_LIPOPROTEIN"/>
    <property type="match status" value="1"/>
</dbReference>
<gene>
    <name evidence="2" type="ORF">HMPREF0556_10359</name>
</gene>
<name>D7UV84_LISGR</name>
<dbReference type="AlphaFoldDB" id="D7UV84"/>
<proteinExistence type="predicted"/>
<protein>
    <submittedName>
        <fullName evidence="2">Uncharacterized protein</fullName>
    </submittedName>
</protein>
<dbReference type="HOGENOM" id="CLU_1314415_0_0_9"/>
<dbReference type="Proteomes" id="UP000010119">
    <property type="component" value="Unassembled WGS sequence"/>
</dbReference>
<feature type="transmembrane region" description="Helical" evidence="1">
    <location>
        <begin position="16"/>
        <end position="39"/>
    </location>
</feature>